<reference evidence="1 4" key="2">
    <citation type="journal article" date="2012" name="J. Bacteriol.">
        <title>Complete Genome Sequence of Helicobacter cinaedi Type Strain ATCC BAA-847.</title>
        <authorList>
            <person name="Miyoshi-Akiyama T."/>
            <person name="Takeshita N."/>
            <person name="Ohmagari N."/>
            <person name="Kirikae T."/>
        </authorList>
    </citation>
    <scope>NUCLEOTIDE SEQUENCE [LARGE SCALE GENOMIC DNA]</scope>
    <source>
        <strain evidence="1 4">ATCC BAA-847</strain>
    </source>
</reference>
<dbReference type="Proteomes" id="UP000005755">
    <property type="component" value="Unassembled WGS sequence"/>
</dbReference>
<evidence type="ECO:0000313" key="2">
    <source>
        <dbReference type="EMBL" id="EFR47403.1"/>
    </source>
</evidence>
<reference evidence="1" key="3">
    <citation type="submission" date="2012-07" db="EMBL/GenBank/DDBJ databases">
        <authorList>
            <person name="Akiyama T."/>
            <person name="Takeshita N."/>
            <person name="Ohmagari N."/>
            <person name="Kirikae T."/>
        </authorList>
    </citation>
    <scope>NUCLEOTIDE SEQUENCE</scope>
    <source>
        <strain evidence="1">ATCC BAA-847</strain>
    </source>
</reference>
<reference evidence="2" key="1">
    <citation type="submission" date="2008-08" db="EMBL/GenBank/DDBJ databases">
        <title>Annotation of Helicobacter cinaedi strain CCUG 18818.</title>
        <authorList>
            <consortium name="The Broad Institute Genome Sequencing Platform"/>
            <person name="Fox J.G."/>
            <person name="Shen Z."/>
            <person name="Charoenlap N."/>
            <person name="Schauer D.B."/>
            <person name="Ward D."/>
            <person name="Mehta T."/>
            <person name="Young S."/>
            <person name="Jaffe D."/>
            <person name="Gnerre S."/>
            <person name="Berlin A."/>
            <person name="Heiman D."/>
            <person name="Hepburn T."/>
            <person name="Shea T."/>
            <person name="Sykes S."/>
            <person name="Alvarado L."/>
            <person name="Kodira C."/>
            <person name="Borodovsky M."/>
            <person name="Lander E."/>
            <person name="Galagan J."/>
            <person name="Nusbaum C."/>
            <person name="Birren B."/>
        </authorList>
    </citation>
    <scope>NUCLEOTIDE SEQUENCE</scope>
    <source>
        <strain evidence="2">CCUG 18818</strain>
    </source>
</reference>
<sequence length="134" mass="15474">MIKTTDSKYAIIPNANLIHDFKSGKTYNVYTYLSKFNNTNNVNAVARRFQELTGEEILQANHKLILDAITEACDNGVSKDKELEAYIKEKFGVRYVKFHYGSGESFIEIADVRMLLSEYGADIIKRLRENREKR</sequence>
<evidence type="ECO:0000313" key="1">
    <source>
        <dbReference type="EMBL" id="BAM31493.1"/>
    </source>
</evidence>
<dbReference type="EMBL" id="AP012492">
    <property type="protein sequence ID" value="BAM31493.1"/>
    <property type="molecule type" value="Genomic_DNA"/>
</dbReference>
<evidence type="ECO:0000313" key="4">
    <source>
        <dbReference type="Proteomes" id="UP000006036"/>
    </source>
</evidence>
<gene>
    <name evidence="1" type="ORF">HCBAA847_0243</name>
    <name evidence="2" type="ORF">HCCG_01951</name>
</gene>
<evidence type="ECO:0000313" key="3">
    <source>
        <dbReference type="Proteomes" id="UP000005755"/>
    </source>
</evidence>
<keyword evidence="3" id="KW-1185">Reference proteome</keyword>
<protein>
    <submittedName>
        <fullName evidence="1">Uncharacterized protein</fullName>
    </submittedName>
</protein>
<reference evidence="3" key="4">
    <citation type="journal article" date="2014" name="Genome Announc.">
        <title>Draft genome sequences of six enterohepatic helicobacter species isolated from humans and one from rhesus macaques.</title>
        <authorList>
            <person name="Shen Z."/>
            <person name="Sheh A."/>
            <person name="Young S.K."/>
            <person name="Abouelliel A."/>
            <person name="Ward D.V."/>
            <person name="Earl A.M."/>
            <person name="Fox J.G."/>
        </authorList>
    </citation>
    <scope>NUCLEOTIDE SEQUENCE [LARGE SCALE GENOMIC DNA]</scope>
    <source>
        <strain evidence="3">CCUG 18818</strain>
    </source>
</reference>
<dbReference type="Proteomes" id="UP000006036">
    <property type="component" value="Chromosome 1"/>
</dbReference>
<dbReference type="RefSeq" id="WP_002957291.1">
    <property type="nucleotide sequence ID" value="NC_020555.1"/>
</dbReference>
<name>A0AAI8MKX6_9HELI</name>
<accession>A0AAI8MKX6</accession>
<dbReference type="KEGG" id="hcb:HCBAA847_0243"/>
<dbReference type="EMBL" id="DS990393">
    <property type="protein sequence ID" value="EFR47403.1"/>
    <property type="molecule type" value="Genomic_DNA"/>
</dbReference>
<proteinExistence type="predicted"/>
<dbReference type="AlphaFoldDB" id="A0AAI8MKX6"/>
<organism evidence="1 4">
    <name type="scientific">Helicobacter cinaedi CCUG 18818 = ATCC BAA-847</name>
    <dbReference type="NCBI Taxonomy" id="537971"/>
    <lineage>
        <taxon>Bacteria</taxon>
        <taxon>Pseudomonadati</taxon>
        <taxon>Campylobacterota</taxon>
        <taxon>Epsilonproteobacteria</taxon>
        <taxon>Campylobacterales</taxon>
        <taxon>Helicobacteraceae</taxon>
        <taxon>Helicobacter</taxon>
    </lineage>
</organism>